<evidence type="ECO:0000313" key="3">
    <source>
        <dbReference type="Proteomes" id="UP000295096"/>
    </source>
</evidence>
<evidence type="ECO:0000313" key="2">
    <source>
        <dbReference type="EMBL" id="TDH64674.1"/>
    </source>
</evidence>
<dbReference type="AlphaFoldDB" id="A0A4R5QMA7"/>
<keyword evidence="3" id="KW-1185">Reference proteome</keyword>
<dbReference type="Pfam" id="PF13946">
    <property type="entry name" value="DUF4214"/>
    <property type="match status" value="1"/>
</dbReference>
<dbReference type="Proteomes" id="UP000295096">
    <property type="component" value="Unassembled WGS sequence"/>
</dbReference>
<dbReference type="OrthoDB" id="7285070at2"/>
<dbReference type="InterPro" id="IPR025282">
    <property type="entry name" value="DUF4214"/>
</dbReference>
<evidence type="ECO:0000259" key="1">
    <source>
        <dbReference type="Pfam" id="PF13946"/>
    </source>
</evidence>
<dbReference type="EMBL" id="SMSJ01000001">
    <property type="protein sequence ID" value="TDH64674.1"/>
    <property type="molecule type" value="Genomic_DNA"/>
</dbReference>
<feature type="domain" description="DUF4214" evidence="1">
    <location>
        <begin position="20"/>
        <end position="71"/>
    </location>
</feature>
<proteinExistence type="predicted"/>
<protein>
    <submittedName>
        <fullName evidence="2">DUF4214 domain-containing protein</fullName>
    </submittedName>
</protein>
<sequence>MDSQGPAGRAFDAADLIGGEDHDFVVNLYLAVLGRWPDAAGYRRYLDAVAGRPERRLEALREVSGSEEAARHGARIGFGNGPAVPPGPTRVLAVTLALRTDWLQAEVARLQEAVGLLGGAGFTADLIESRDAGLHFEMNALRREVAERLDGLLGPPNGDAAAAAAARDAAVQAVSRLVVDYAGDLVAAAEARMEARLRAMEARLLALEARRGG</sequence>
<gene>
    <name evidence="2" type="ORF">E2C06_01685</name>
</gene>
<reference evidence="2 3" key="1">
    <citation type="journal article" date="2016" name="J. Microbiol.">
        <title>Dankookia rubra gen. nov., sp. nov., an alphaproteobacterium isolated from sediment of a shallow stream.</title>
        <authorList>
            <person name="Kim W.H."/>
            <person name="Kim D.H."/>
            <person name="Kang K."/>
            <person name="Ahn T.Y."/>
        </authorList>
    </citation>
    <scope>NUCLEOTIDE SEQUENCE [LARGE SCALE GENOMIC DNA]</scope>
    <source>
        <strain evidence="2 3">JCM30602</strain>
    </source>
</reference>
<name>A0A4R5QMA7_9PROT</name>
<comment type="caution">
    <text evidence="2">The sequence shown here is derived from an EMBL/GenBank/DDBJ whole genome shotgun (WGS) entry which is preliminary data.</text>
</comment>
<organism evidence="2 3">
    <name type="scientific">Dankookia rubra</name>
    <dbReference type="NCBI Taxonomy" id="1442381"/>
    <lineage>
        <taxon>Bacteria</taxon>
        <taxon>Pseudomonadati</taxon>
        <taxon>Pseudomonadota</taxon>
        <taxon>Alphaproteobacteria</taxon>
        <taxon>Acetobacterales</taxon>
        <taxon>Roseomonadaceae</taxon>
        <taxon>Dankookia</taxon>
    </lineage>
</organism>
<dbReference type="RefSeq" id="WP_133286830.1">
    <property type="nucleotide sequence ID" value="NZ_SMSJ01000001.1"/>
</dbReference>
<accession>A0A4R5QMA7</accession>